<dbReference type="RefSeq" id="WP_397715441.1">
    <property type="nucleotide sequence ID" value="NZ_JBIRGN010000005.1"/>
</dbReference>
<evidence type="ECO:0000256" key="1">
    <source>
        <dbReference type="ARBA" id="ARBA00008467"/>
    </source>
</evidence>
<dbReference type="Gene3D" id="3.40.47.10">
    <property type="match status" value="1"/>
</dbReference>
<reference evidence="5 6" key="1">
    <citation type="submission" date="2024-10" db="EMBL/GenBank/DDBJ databases">
        <title>The Natural Products Discovery Center: Release of the First 8490 Sequenced Strains for Exploring Actinobacteria Biosynthetic Diversity.</title>
        <authorList>
            <person name="Kalkreuter E."/>
            <person name="Kautsar S.A."/>
            <person name="Yang D."/>
            <person name="Bader C.D."/>
            <person name="Teijaro C.N."/>
            <person name="Fluegel L."/>
            <person name="Davis C.M."/>
            <person name="Simpson J.R."/>
            <person name="Lauterbach L."/>
            <person name="Steele A.D."/>
            <person name="Gui C."/>
            <person name="Meng S."/>
            <person name="Li G."/>
            <person name="Viehrig K."/>
            <person name="Ye F."/>
            <person name="Su P."/>
            <person name="Kiefer A.F."/>
            <person name="Nichols A."/>
            <person name="Cepeda A.J."/>
            <person name="Yan W."/>
            <person name="Fan B."/>
            <person name="Jiang Y."/>
            <person name="Adhikari A."/>
            <person name="Zheng C.-J."/>
            <person name="Schuster L."/>
            <person name="Cowan T.M."/>
            <person name="Smanski M.J."/>
            <person name="Chevrette M.G."/>
            <person name="De Carvalho L.P.S."/>
            <person name="Shen B."/>
        </authorList>
    </citation>
    <scope>NUCLEOTIDE SEQUENCE [LARGE SCALE GENOMIC DNA]</scope>
    <source>
        <strain evidence="5 6">NPDC017990</strain>
    </source>
</reference>
<dbReference type="InterPro" id="IPR016039">
    <property type="entry name" value="Thiolase-like"/>
</dbReference>
<accession>A0ABW7QXX0</accession>
<organism evidence="5 6">
    <name type="scientific">Streptomyces longisporoflavus</name>
    <dbReference type="NCBI Taxonomy" id="28044"/>
    <lineage>
        <taxon>Bacteria</taxon>
        <taxon>Bacillati</taxon>
        <taxon>Actinomycetota</taxon>
        <taxon>Actinomycetes</taxon>
        <taxon>Kitasatosporales</taxon>
        <taxon>Streptomycetaceae</taxon>
        <taxon>Streptomyces</taxon>
    </lineage>
</organism>
<protein>
    <submittedName>
        <fullName evidence="5">Beta-ketoacyl-[acyl-carrier-protein] synthase family protein</fullName>
    </submittedName>
</protein>
<dbReference type="Pfam" id="PF02801">
    <property type="entry name" value="Ketoacyl-synt_C"/>
    <property type="match status" value="1"/>
</dbReference>
<evidence type="ECO:0000313" key="6">
    <source>
        <dbReference type="Proteomes" id="UP001610818"/>
    </source>
</evidence>
<evidence type="ECO:0000256" key="3">
    <source>
        <dbReference type="RuleBase" id="RU003694"/>
    </source>
</evidence>
<sequence length="424" mass="44081">MTGRRVVITGFGAVTPLGNDAGSTWRGLRDGRSGIGPLTLFDAAEFPVRIAGQVRDFDARTAIGADHKPGRFTRAGQFGIAAGLEALRHAGVRPGTYEPDDCGVSLGASVGRPDLQLLVDIGQLRRESGNPEAFLAQSPHQVLMDDQNLPLSALVQAVDARGPAIGVSTACAGSAHALGEAFRCIQEGDAELMLAGGHDSLTSWCDMLGFSLLGAMTDRHNDDPQHASRPFDDDRSGFVVGEGGVVFVLEERDAALARGATVHAELLGYGSTLNAWRITDSPPDGSGADQAMERAVEEAGTGTGGIDYVVAHGTGTPGNDLSETVALKKVFGEDAARLVISSPKSMAGHLTAAGAGLNVLAAIGAIRESVVPPTLNLDTPDRRLDLDYVPHVARRTPVRAALVNAFAFGGSNTSLVVGAHREDT</sequence>
<keyword evidence="2 3" id="KW-0808">Transferase</keyword>
<dbReference type="InterPro" id="IPR014031">
    <property type="entry name" value="Ketoacyl_synth_C"/>
</dbReference>
<dbReference type="EMBL" id="JBIRGQ010000005">
    <property type="protein sequence ID" value="MFH8548985.1"/>
    <property type="molecule type" value="Genomic_DNA"/>
</dbReference>
<dbReference type="SUPFAM" id="SSF53901">
    <property type="entry name" value="Thiolase-like"/>
    <property type="match status" value="2"/>
</dbReference>
<comment type="similarity">
    <text evidence="1 3">Belongs to the thiolase-like superfamily. Beta-ketoacyl-ACP synthases family.</text>
</comment>
<dbReference type="InterPro" id="IPR014030">
    <property type="entry name" value="Ketoacyl_synth_N"/>
</dbReference>
<dbReference type="SMART" id="SM00825">
    <property type="entry name" value="PKS_KS"/>
    <property type="match status" value="1"/>
</dbReference>
<evidence type="ECO:0000259" key="4">
    <source>
        <dbReference type="PROSITE" id="PS52004"/>
    </source>
</evidence>
<feature type="domain" description="Ketosynthase family 3 (KS3)" evidence="4">
    <location>
        <begin position="3"/>
        <end position="419"/>
    </location>
</feature>
<dbReference type="PANTHER" id="PTHR11712:SF336">
    <property type="entry name" value="3-OXOACYL-[ACYL-CARRIER-PROTEIN] SYNTHASE, MITOCHONDRIAL"/>
    <property type="match status" value="1"/>
</dbReference>
<comment type="caution">
    <text evidence="5">The sequence shown here is derived from an EMBL/GenBank/DDBJ whole genome shotgun (WGS) entry which is preliminary data.</text>
</comment>
<dbReference type="Proteomes" id="UP001610818">
    <property type="component" value="Unassembled WGS sequence"/>
</dbReference>
<dbReference type="NCBIfam" id="NF005589">
    <property type="entry name" value="PRK07314.1"/>
    <property type="match status" value="1"/>
</dbReference>
<dbReference type="InterPro" id="IPR000794">
    <property type="entry name" value="Beta-ketoacyl_synthase"/>
</dbReference>
<keyword evidence="6" id="KW-1185">Reference proteome</keyword>
<proteinExistence type="inferred from homology"/>
<name>A0ABW7QXX0_9ACTN</name>
<dbReference type="PANTHER" id="PTHR11712">
    <property type="entry name" value="POLYKETIDE SYNTHASE-RELATED"/>
    <property type="match status" value="1"/>
</dbReference>
<dbReference type="Pfam" id="PF00109">
    <property type="entry name" value="ketoacyl-synt"/>
    <property type="match status" value="1"/>
</dbReference>
<evidence type="ECO:0000313" key="5">
    <source>
        <dbReference type="EMBL" id="MFH8548985.1"/>
    </source>
</evidence>
<evidence type="ECO:0000256" key="2">
    <source>
        <dbReference type="ARBA" id="ARBA00022679"/>
    </source>
</evidence>
<gene>
    <name evidence="5" type="ORF">ACH4F9_28605</name>
</gene>
<dbReference type="CDD" id="cd00834">
    <property type="entry name" value="KAS_I_II"/>
    <property type="match status" value="1"/>
</dbReference>
<dbReference type="InterPro" id="IPR020841">
    <property type="entry name" value="PKS_Beta-ketoAc_synthase_dom"/>
</dbReference>
<dbReference type="PROSITE" id="PS52004">
    <property type="entry name" value="KS3_2"/>
    <property type="match status" value="1"/>
</dbReference>